<evidence type="ECO:0000313" key="3">
    <source>
        <dbReference type="Proteomes" id="UP000002063"/>
    </source>
</evidence>
<dbReference type="Proteomes" id="UP000002063">
    <property type="component" value="Chromosome"/>
</dbReference>
<dbReference type="RefSeq" id="WP_015732543.1">
    <property type="nucleotide sequence ID" value="NC_013407.1"/>
</dbReference>
<dbReference type="KEGG" id="mvu:Metvu_0463"/>
<protein>
    <submittedName>
        <fullName evidence="2">Uncharacterized protein</fullName>
    </submittedName>
</protein>
<dbReference type="EMBL" id="CP001787">
    <property type="protein sequence ID" value="ACX72322.1"/>
    <property type="molecule type" value="Genomic_DNA"/>
</dbReference>
<reference evidence="2" key="1">
    <citation type="submission" date="2009-10" db="EMBL/GenBank/DDBJ databases">
        <title>Complete sequence of chromosome of Methanocaldococcus vulcanius M7.</title>
        <authorList>
            <consortium name="US DOE Joint Genome Institute"/>
            <person name="Lucas S."/>
            <person name="Copeland A."/>
            <person name="Lapidus A."/>
            <person name="Glavina del Rio T."/>
            <person name="Dalin E."/>
            <person name="Tice H."/>
            <person name="Bruce D."/>
            <person name="Goodwin L."/>
            <person name="Pitluck S."/>
            <person name="Lcollab F.I."/>
            <person name="Brettin T."/>
            <person name="Detter J.C."/>
            <person name="Han C."/>
            <person name="Tapia R."/>
            <person name="Kuske C.R."/>
            <person name="Schmutz J."/>
            <person name="Larimer F."/>
            <person name="Land M."/>
            <person name="Hauser L."/>
            <person name="Kyrpides N."/>
            <person name="Ovchinikova G."/>
            <person name="Sieprawska-Lupa M."/>
            <person name="Whitman W.B."/>
            <person name="Woyke T."/>
        </authorList>
    </citation>
    <scope>NUCLEOTIDE SEQUENCE [LARGE SCALE GENOMIC DNA]</scope>
    <source>
        <strain evidence="2">M7</strain>
    </source>
</reference>
<keyword evidence="3" id="KW-1185">Reference proteome</keyword>
<name>C9RFH0_METVM</name>
<feature type="transmembrane region" description="Helical" evidence="1">
    <location>
        <begin position="20"/>
        <end position="40"/>
    </location>
</feature>
<dbReference type="STRING" id="579137.Metvu_0463"/>
<dbReference type="GeneID" id="8512796"/>
<dbReference type="OrthoDB" id="64822at2157"/>
<organism evidence="2 3">
    <name type="scientific">Methanocaldococcus vulcanius (strain ATCC 700851 / DSM 12094 / M7)</name>
    <name type="common">Methanococcus vulcanius</name>
    <dbReference type="NCBI Taxonomy" id="579137"/>
    <lineage>
        <taxon>Archaea</taxon>
        <taxon>Methanobacteriati</taxon>
        <taxon>Methanobacteriota</taxon>
        <taxon>Methanomada group</taxon>
        <taxon>Methanococci</taxon>
        <taxon>Methanococcales</taxon>
        <taxon>Methanocaldococcaceae</taxon>
        <taxon>Methanocaldococcus</taxon>
    </lineage>
</organism>
<feature type="transmembrane region" description="Helical" evidence="1">
    <location>
        <begin position="124"/>
        <end position="141"/>
    </location>
</feature>
<proteinExistence type="predicted"/>
<gene>
    <name evidence="2" type="ordered locus">Metvu_0463</name>
</gene>
<evidence type="ECO:0000313" key="2">
    <source>
        <dbReference type="EMBL" id="ACX72322.1"/>
    </source>
</evidence>
<keyword evidence="1" id="KW-0812">Transmembrane</keyword>
<feature type="transmembrane region" description="Helical" evidence="1">
    <location>
        <begin position="46"/>
        <end position="68"/>
    </location>
</feature>
<dbReference type="AlphaFoldDB" id="C9RFH0"/>
<evidence type="ECO:0000256" key="1">
    <source>
        <dbReference type="SAM" id="Phobius"/>
    </source>
</evidence>
<feature type="transmembrane region" description="Helical" evidence="1">
    <location>
        <begin position="147"/>
        <end position="173"/>
    </location>
</feature>
<sequence>MSSANNVYGKLYTDLTKFAIVYFLALIGYFSSLFSIESLWYNLFHIRAPFLGMVLFGGFYYILWIVIAKEVCGKYYGVLTATLIACFALIASPWFGVSNPPWFGIVGLTSFIIMGYLTERYNGAVGLPVAVIINWAVFWAFNPDVFAARYSVSALVITFILSIVSGFIGDYIGRIVGRYLKNMINLEKTVPVATEQKQ</sequence>
<feature type="transmembrane region" description="Helical" evidence="1">
    <location>
        <begin position="101"/>
        <end position="117"/>
    </location>
</feature>
<dbReference type="eggNOG" id="arCOG10681">
    <property type="taxonomic scope" value="Archaea"/>
</dbReference>
<keyword evidence="1" id="KW-0472">Membrane</keyword>
<accession>C9RFH0</accession>
<keyword evidence="1" id="KW-1133">Transmembrane helix</keyword>
<feature type="transmembrane region" description="Helical" evidence="1">
    <location>
        <begin position="75"/>
        <end position="95"/>
    </location>
</feature>
<dbReference type="HOGENOM" id="CLU_1431667_0_0_2"/>